<keyword evidence="5" id="KW-1185">Reference proteome</keyword>
<evidence type="ECO:0000256" key="2">
    <source>
        <dbReference type="SAM" id="Phobius"/>
    </source>
</evidence>
<dbReference type="InterPro" id="IPR013106">
    <property type="entry name" value="Ig_V-set"/>
</dbReference>
<dbReference type="EnsemblMetazoa" id="CLYHEMT013934.1">
    <property type="protein sequence ID" value="CLYHEMP013934.1"/>
    <property type="gene ID" value="CLYHEMG013934"/>
</dbReference>
<dbReference type="InterPro" id="IPR003599">
    <property type="entry name" value="Ig_sub"/>
</dbReference>
<feature type="transmembrane region" description="Helical" evidence="2">
    <location>
        <begin position="173"/>
        <end position="197"/>
    </location>
</feature>
<proteinExistence type="predicted"/>
<dbReference type="InterPro" id="IPR036179">
    <property type="entry name" value="Ig-like_dom_sf"/>
</dbReference>
<feature type="domain" description="Immunoglobulin" evidence="3">
    <location>
        <begin position="33"/>
        <end position="140"/>
    </location>
</feature>
<dbReference type="RefSeq" id="XP_066932374.1">
    <property type="nucleotide sequence ID" value="XM_067076273.1"/>
</dbReference>
<keyword evidence="2" id="KW-0812">Transmembrane</keyword>
<dbReference type="Pfam" id="PF07686">
    <property type="entry name" value="V-set"/>
    <property type="match status" value="1"/>
</dbReference>
<feature type="region of interest" description="Disordered" evidence="1">
    <location>
        <begin position="142"/>
        <end position="168"/>
    </location>
</feature>
<reference evidence="4" key="1">
    <citation type="submission" date="2021-01" db="UniProtKB">
        <authorList>
            <consortium name="EnsemblMetazoa"/>
        </authorList>
    </citation>
    <scope>IDENTIFICATION</scope>
</reference>
<accession>A0A7M6DKF2</accession>
<evidence type="ECO:0000256" key="1">
    <source>
        <dbReference type="SAM" id="MobiDB-lite"/>
    </source>
</evidence>
<protein>
    <recommendedName>
        <fullName evidence="3">Immunoglobulin domain-containing protein</fullName>
    </recommendedName>
</protein>
<dbReference type="Gene3D" id="2.60.40.10">
    <property type="entry name" value="Immunoglobulins"/>
    <property type="match status" value="1"/>
</dbReference>
<dbReference type="Proteomes" id="UP000594262">
    <property type="component" value="Unplaced"/>
</dbReference>
<feature type="region of interest" description="Disordered" evidence="1">
    <location>
        <begin position="231"/>
        <end position="253"/>
    </location>
</feature>
<feature type="compositionally biased region" description="Basic and acidic residues" evidence="1">
    <location>
        <begin position="149"/>
        <end position="159"/>
    </location>
</feature>
<dbReference type="SUPFAM" id="SSF48726">
    <property type="entry name" value="Immunoglobulin"/>
    <property type="match status" value="1"/>
</dbReference>
<evidence type="ECO:0000313" key="4">
    <source>
        <dbReference type="EnsemblMetazoa" id="CLYHEMP013934.1"/>
    </source>
</evidence>
<dbReference type="SMART" id="SM00409">
    <property type="entry name" value="IG"/>
    <property type="match status" value="1"/>
</dbReference>
<name>A0A7M6DKF2_9CNID</name>
<dbReference type="GeneID" id="136820039"/>
<sequence>MIQFHDYKVVFTYCVVLVNLIGRNLACDVKVPKPSLVILEGKQATLEWDIHRPWNYILNKVSCYKKVKGKQTILVVKKSGTAFIKTRKAPDRMATEKYGDRYLIVIHNVTKEDEATYNCRVQCISGRQFYYSKDVQLAVESNNKTSTDNGKHPDNKDNNTKGNGGDNNETNTLLIVIGIISVLLFIVTTVAIVLCIIRRNKKRRERNGETQSLRKNTHSEEQQYADLSDYQPNTYDQLRPPPAQYETPVDDTYTSLQQTDKNIYERPMEISNGIYEYVEPNNVLPPRFKK</sequence>
<evidence type="ECO:0000313" key="5">
    <source>
        <dbReference type="Proteomes" id="UP000594262"/>
    </source>
</evidence>
<keyword evidence="2" id="KW-0472">Membrane</keyword>
<dbReference type="InterPro" id="IPR013783">
    <property type="entry name" value="Ig-like_fold"/>
</dbReference>
<organism evidence="4 5">
    <name type="scientific">Clytia hemisphaerica</name>
    <dbReference type="NCBI Taxonomy" id="252671"/>
    <lineage>
        <taxon>Eukaryota</taxon>
        <taxon>Metazoa</taxon>
        <taxon>Cnidaria</taxon>
        <taxon>Hydrozoa</taxon>
        <taxon>Hydroidolina</taxon>
        <taxon>Leptothecata</taxon>
        <taxon>Obeliida</taxon>
        <taxon>Clytiidae</taxon>
        <taxon>Clytia</taxon>
    </lineage>
</organism>
<keyword evidence="2" id="KW-1133">Transmembrane helix</keyword>
<evidence type="ECO:0000259" key="3">
    <source>
        <dbReference type="SMART" id="SM00409"/>
    </source>
</evidence>
<dbReference type="AlphaFoldDB" id="A0A7M6DKF2"/>